<dbReference type="Proteomes" id="UP001549162">
    <property type="component" value="Unassembled WGS sequence"/>
</dbReference>
<keyword evidence="2" id="KW-1185">Reference proteome</keyword>
<proteinExistence type="predicted"/>
<name>A0ABV2JAC5_9FIRM</name>
<evidence type="ECO:0008006" key="3">
    <source>
        <dbReference type="Google" id="ProtNLM"/>
    </source>
</evidence>
<dbReference type="EMBL" id="JBEPMA010000001">
    <property type="protein sequence ID" value="MET3616749.1"/>
    <property type="molecule type" value="Genomic_DNA"/>
</dbReference>
<dbReference type="RefSeq" id="WP_354366747.1">
    <property type="nucleotide sequence ID" value="NZ_JBEPMA010000001.1"/>
</dbReference>
<protein>
    <recommendedName>
        <fullName evidence="3">DUF669 domain-containing protein</fullName>
    </recommendedName>
</protein>
<comment type="caution">
    <text evidence="1">The sequence shown here is derived from an EMBL/GenBank/DDBJ whole genome shotgun (WGS) entry which is preliminary data.</text>
</comment>
<organism evidence="1 2">
    <name type="scientific">Peptoniphilus olsenii</name>
    <dbReference type="NCBI Taxonomy" id="411570"/>
    <lineage>
        <taxon>Bacteria</taxon>
        <taxon>Bacillati</taxon>
        <taxon>Bacillota</taxon>
        <taxon>Tissierellia</taxon>
        <taxon>Tissierellales</taxon>
        <taxon>Peptoniphilaceae</taxon>
        <taxon>Peptoniphilus</taxon>
    </lineage>
</organism>
<reference evidence="1 2" key="1">
    <citation type="submission" date="2024-06" db="EMBL/GenBank/DDBJ databases">
        <title>Genomic Encyclopedia of Type Strains, Phase IV (KMG-IV): sequencing the most valuable type-strain genomes for metagenomic binning, comparative biology and taxonomic classification.</title>
        <authorList>
            <person name="Goeker M."/>
        </authorList>
    </citation>
    <scope>NUCLEOTIDE SEQUENCE [LARGE SCALE GENOMIC DNA]</scope>
    <source>
        <strain evidence="1 2">DSM 21460</strain>
    </source>
</reference>
<sequence length="143" mass="17310">MAKIYIFDKEISEEELYYEDDTYAIATIGTDEYRDFVIEGKFIDKDTDVTKIYNLFKLIMEYTNTPVEERKEEKKYWLEHRFLESKPLKYLNFNSEIGIFKLNTITQSENSQTQFTQVEIDEIKERYNTTLDDFEQIEVEDEE</sequence>
<evidence type="ECO:0000313" key="2">
    <source>
        <dbReference type="Proteomes" id="UP001549162"/>
    </source>
</evidence>
<evidence type="ECO:0000313" key="1">
    <source>
        <dbReference type="EMBL" id="MET3616749.1"/>
    </source>
</evidence>
<accession>A0ABV2JAC5</accession>
<gene>
    <name evidence="1" type="ORF">ABID14_000369</name>
</gene>